<evidence type="ECO:0000259" key="8">
    <source>
        <dbReference type="PROSITE" id="PS50888"/>
    </source>
</evidence>
<keyword evidence="3" id="KW-0238">DNA-binding</keyword>
<dbReference type="InterPro" id="IPR011598">
    <property type="entry name" value="bHLH_dom"/>
</dbReference>
<comment type="caution">
    <text evidence="9">The sequence shown here is derived from an EMBL/GenBank/DDBJ whole genome shotgun (WGS) entry which is preliminary data.</text>
</comment>
<dbReference type="InterPro" id="IPR052610">
    <property type="entry name" value="bHLH_transcription_regulator"/>
</dbReference>
<evidence type="ECO:0000256" key="4">
    <source>
        <dbReference type="ARBA" id="ARBA00023163"/>
    </source>
</evidence>
<dbReference type="Pfam" id="PF00010">
    <property type="entry name" value="HLH"/>
    <property type="match status" value="1"/>
</dbReference>
<dbReference type="SMART" id="SM00353">
    <property type="entry name" value="HLH"/>
    <property type="match status" value="1"/>
</dbReference>
<evidence type="ECO:0000256" key="1">
    <source>
        <dbReference type="ARBA" id="ARBA00011738"/>
    </source>
</evidence>
<dbReference type="SUPFAM" id="SSF47459">
    <property type="entry name" value="HLH, helix-loop-helix DNA-binding domain"/>
    <property type="match status" value="1"/>
</dbReference>
<evidence type="ECO:0000313" key="10">
    <source>
        <dbReference type="Proteomes" id="UP001419268"/>
    </source>
</evidence>
<dbReference type="GO" id="GO:0006355">
    <property type="term" value="P:regulation of DNA-templated transcription"/>
    <property type="evidence" value="ECO:0007669"/>
    <property type="project" value="UniProtKB-ARBA"/>
</dbReference>
<dbReference type="FunFam" id="4.10.280.10:FF:000095">
    <property type="entry name" value="Basic helix-loop-helix family protein"/>
    <property type="match status" value="1"/>
</dbReference>
<evidence type="ECO:0000313" key="9">
    <source>
        <dbReference type="EMBL" id="KAK9166124.1"/>
    </source>
</evidence>
<dbReference type="PANTHER" id="PTHR45959:SF2">
    <property type="entry name" value="BHLH TRANSCRIPTION FACTOR"/>
    <property type="match status" value="1"/>
</dbReference>
<reference evidence="9 10" key="1">
    <citation type="submission" date="2024-01" db="EMBL/GenBank/DDBJ databases">
        <title>Genome assemblies of Stephania.</title>
        <authorList>
            <person name="Yang L."/>
        </authorList>
    </citation>
    <scope>NUCLEOTIDE SEQUENCE [LARGE SCALE GENOMIC DNA]</scope>
    <source>
        <strain evidence="9">JXDWG</strain>
        <tissue evidence="9">Leaf</tissue>
    </source>
</reference>
<dbReference type="PANTHER" id="PTHR45959">
    <property type="entry name" value="BHLH TRANSCRIPTION FACTOR"/>
    <property type="match status" value="1"/>
</dbReference>
<dbReference type="EMBL" id="JBBNAG010000001">
    <property type="protein sequence ID" value="KAK9166124.1"/>
    <property type="molecule type" value="Genomic_DNA"/>
</dbReference>
<accession>A0AAP0LBS8</accession>
<keyword evidence="4" id="KW-0804">Transcription</keyword>
<dbReference type="GO" id="GO:0046983">
    <property type="term" value="F:protein dimerization activity"/>
    <property type="evidence" value="ECO:0007669"/>
    <property type="project" value="InterPro"/>
</dbReference>
<keyword evidence="6" id="KW-0175">Coiled coil</keyword>
<feature type="region of interest" description="Disordered" evidence="7">
    <location>
        <begin position="127"/>
        <end position="151"/>
    </location>
</feature>
<dbReference type="GO" id="GO:0003677">
    <property type="term" value="F:DNA binding"/>
    <property type="evidence" value="ECO:0007669"/>
    <property type="project" value="UniProtKB-KW"/>
</dbReference>
<protein>
    <recommendedName>
        <fullName evidence="8">BHLH domain-containing protein</fullName>
    </recommendedName>
</protein>
<feature type="domain" description="BHLH" evidence="8">
    <location>
        <begin position="146"/>
        <end position="195"/>
    </location>
</feature>
<keyword evidence="5" id="KW-0539">Nucleus</keyword>
<dbReference type="Proteomes" id="UP001419268">
    <property type="component" value="Unassembled WGS sequence"/>
</dbReference>
<evidence type="ECO:0000256" key="7">
    <source>
        <dbReference type="SAM" id="MobiDB-lite"/>
    </source>
</evidence>
<organism evidence="9 10">
    <name type="scientific">Stephania cephalantha</name>
    <dbReference type="NCBI Taxonomy" id="152367"/>
    <lineage>
        <taxon>Eukaryota</taxon>
        <taxon>Viridiplantae</taxon>
        <taxon>Streptophyta</taxon>
        <taxon>Embryophyta</taxon>
        <taxon>Tracheophyta</taxon>
        <taxon>Spermatophyta</taxon>
        <taxon>Magnoliopsida</taxon>
        <taxon>Ranunculales</taxon>
        <taxon>Menispermaceae</taxon>
        <taxon>Menispermoideae</taxon>
        <taxon>Cissampelideae</taxon>
        <taxon>Stephania</taxon>
    </lineage>
</organism>
<feature type="region of interest" description="Disordered" evidence="7">
    <location>
        <begin position="62"/>
        <end position="87"/>
    </location>
</feature>
<dbReference type="Gene3D" id="4.10.280.10">
    <property type="entry name" value="Helix-loop-helix DNA-binding domain"/>
    <property type="match status" value="1"/>
</dbReference>
<dbReference type="PROSITE" id="PS50888">
    <property type="entry name" value="BHLH"/>
    <property type="match status" value="1"/>
</dbReference>
<evidence type="ECO:0000256" key="3">
    <source>
        <dbReference type="ARBA" id="ARBA00023125"/>
    </source>
</evidence>
<feature type="coiled-coil region" evidence="6">
    <location>
        <begin position="185"/>
        <end position="212"/>
    </location>
</feature>
<dbReference type="AlphaFoldDB" id="A0AAP0LBS8"/>
<dbReference type="CDD" id="cd11452">
    <property type="entry name" value="bHLH_AtNAI1_like"/>
    <property type="match status" value="1"/>
</dbReference>
<evidence type="ECO:0000256" key="6">
    <source>
        <dbReference type="SAM" id="Coils"/>
    </source>
</evidence>
<feature type="compositionally biased region" description="Polar residues" evidence="7">
    <location>
        <begin position="70"/>
        <end position="83"/>
    </location>
</feature>
<evidence type="ECO:0000256" key="5">
    <source>
        <dbReference type="ARBA" id="ARBA00023242"/>
    </source>
</evidence>
<proteinExistence type="predicted"/>
<dbReference type="InterPro" id="IPR036638">
    <property type="entry name" value="HLH_DNA-bd_sf"/>
</dbReference>
<evidence type="ECO:0000256" key="2">
    <source>
        <dbReference type="ARBA" id="ARBA00023015"/>
    </source>
</evidence>
<sequence length="327" mass="36336">MEVSSSRWTSQLGMDEPDFINSYSIDAFDELTMQQMEATFGDDFWCSATLSSGDSIVTTHLERPTKQHKTNSWGSQISTTTPESSPPKLLSFGNSNNSSKFYGNLCGSLKPKEEAASFSSEIVSQSSGLRGHKRGSSAAAKPVSSSYNQDHIIAERKRREKLSQRFIALSAIVPGLKKMDKASVLGDAIKYLKQLQERVKVLEEQTAKKTMESVVFIKKSQVFSDDDLSSTDESFIAHSSDEPLPEIEARVSDKNVLIRIHCERQNGILNKTLNEIEKLHITVINSSMMSFGDSSVDITVVAQIKEELKMTVKDLVKSLRSALRHTM</sequence>
<comment type="subunit">
    <text evidence="1">Homodimer.</text>
</comment>
<keyword evidence="10" id="KW-1185">Reference proteome</keyword>
<name>A0AAP0LBS8_9MAGN</name>
<gene>
    <name evidence="9" type="ORF">Scep_001315</name>
</gene>
<keyword evidence="2" id="KW-0805">Transcription regulation</keyword>